<dbReference type="InterPro" id="IPR012912">
    <property type="entry name" value="Plasmid_pRiA4b_Orf3-like"/>
</dbReference>
<proteinExistence type="predicted"/>
<gene>
    <name evidence="3" type="ORF">A8926_3402</name>
</gene>
<name>A0A2N3XYA3_SACSN</name>
<protein>
    <submittedName>
        <fullName evidence="3">Uncharacterized protein DUF1841</fullName>
    </submittedName>
</protein>
<evidence type="ECO:0000313" key="3">
    <source>
        <dbReference type="EMBL" id="PKW15657.1"/>
    </source>
</evidence>
<feature type="domain" description="Plasmid pRiA4b Orf3-like" evidence="2">
    <location>
        <begin position="209"/>
        <end position="375"/>
    </location>
</feature>
<dbReference type="SUPFAM" id="SSF159941">
    <property type="entry name" value="MM3350-like"/>
    <property type="match status" value="1"/>
</dbReference>
<feature type="compositionally biased region" description="Basic residues" evidence="1">
    <location>
        <begin position="1"/>
        <end position="17"/>
    </location>
</feature>
<feature type="compositionally biased region" description="Low complexity" evidence="1">
    <location>
        <begin position="26"/>
        <end position="37"/>
    </location>
</feature>
<dbReference type="PANTHER" id="PTHR41878:SF1">
    <property type="entry name" value="TNPR PROTEIN"/>
    <property type="match status" value="1"/>
</dbReference>
<sequence length="390" mass="43641">MSPVSKRRKRKPAKGWRKSGEHRAHSSGSLSGAPSPGSEFDAAAYLSDLSPVLSKTEVKDILDRRLFAVPERDTTFRGAEFGRLNPADPDQRGILIKGEHPEYRRALEDPAWEGEIDGVNPRLHVTLHEMVANQLWDGEPIEAWHAARRMLDLGMDRHDVLHELMSVGVEHLHDALTASRLVDLDAYRRALNDLGHEPANTRVRRSHTTYQVKVGIVGSEPLIWRRLSLPGDTPLDELHHILQVSFGWEGWHLHEFEAKGRRYTDVSGGSRRGVHDERRATLSLVAPRKGDRVRYTYDFGDDWIHDLVVEAIEPAEGEAHVVCLDADRAGPPEDCGGIYGYQDLLDATTDPRHPHRDQYEDVLGESFDPAAVDLAAINSVLAAIRIPGTN</sequence>
<comment type="caution">
    <text evidence="3">The sequence shown here is derived from an EMBL/GenBank/DDBJ whole genome shotgun (WGS) entry which is preliminary data.</text>
</comment>
<evidence type="ECO:0000313" key="4">
    <source>
        <dbReference type="Proteomes" id="UP000233786"/>
    </source>
</evidence>
<dbReference type="EMBL" id="PJNB01000001">
    <property type="protein sequence ID" value="PKW15657.1"/>
    <property type="molecule type" value="Genomic_DNA"/>
</dbReference>
<dbReference type="Gene3D" id="3.10.290.30">
    <property type="entry name" value="MM3350-like"/>
    <property type="match status" value="1"/>
</dbReference>
<dbReference type="AlphaFoldDB" id="A0A2N3XYA3"/>
<dbReference type="Proteomes" id="UP000233786">
    <property type="component" value="Unassembled WGS sequence"/>
</dbReference>
<dbReference type="PANTHER" id="PTHR41878">
    <property type="entry name" value="LEXA REPRESSOR-RELATED"/>
    <property type="match status" value="1"/>
</dbReference>
<dbReference type="Pfam" id="PF08897">
    <property type="entry name" value="DUF1841"/>
    <property type="match status" value="1"/>
</dbReference>
<dbReference type="STRING" id="994479.GCA_000194155_06598"/>
<feature type="region of interest" description="Disordered" evidence="1">
    <location>
        <begin position="1"/>
        <end position="37"/>
    </location>
</feature>
<keyword evidence="4" id="KW-1185">Reference proteome</keyword>
<dbReference type="Pfam" id="PF07929">
    <property type="entry name" value="PRiA4_ORF3"/>
    <property type="match status" value="1"/>
</dbReference>
<accession>A0A2N3XYA3</accession>
<evidence type="ECO:0000259" key="2">
    <source>
        <dbReference type="Pfam" id="PF07929"/>
    </source>
</evidence>
<evidence type="ECO:0000256" key="1">
    <source>
        <dbReference type="SAM" id="MobiDB-lite"/>
    </source>
</evidence>
<dbReference type="InterPro" id="IPR024047">
    <property type="entry name" value="MM3350-like_sf"/>
</dbReference>
<organism evidence="3 4">
    <name type="scientific">Saccharopolyspora spinosa</name>
    <dbReference type="NCBI Taxonomy" id="60894"/>
    <lineage>
        <taxon>Bacteria</taxon>
        <taxon>Bacillati</taxon>
        <taxon>Actinomycetota</taxon>
        <taxon>Actinomycetes</taxon>
        <taxon>Pseudonocardiales</taxon>
        <taxon>Pseudonocardiaceae</taxon>
        <taxon>Saccharopolyspora</taxon>
    </lineage>
</organism>
<reference evidence="3" key="1">
    <citation type="submission" date="2017-12" db="EMBL/GenBank/DDBJ databases">
        <title>Sequencing the genomes of 1000 Actinobacteria strains.</title>
        <authorList>
            <person name="Klenk H.-P."/>
        </authorList>
    </citation>
    <scope>NUCLEOTIDE SEQUENCE [LARGE SCALE GENOMIC DNA]</scope>
    <source>
        <strain evidence="3">DSM 44228</strain>
    </source>
</reference>
<dbReference type="InterPro" id="IPR014993">
    <property type="entry name" value="DUF1841"/>
</dbReference>